<dbReference type="HOGENOM" id="CLU_032110_0_0_10"/>
<dbReference type="Pfam" id="PF03235">
    <property type="entry name" value="GmrSD_N"/>
    <property type="match status" value="1"/>
</dbReference>
<dbReference type="PATRIC" id="fig|702438.4.peg.385"/>
<evidence type="ECO:0000259" key="2">
    <source>
        <dbReference type="Pfam" id="PF07510"/>
    </source>
</evidence>
<dbReference type="Pfam" id="PF07510">
    <property type="entry name" value="GmrSD_C"/>
    <property type="match status" value="1"/>
</dbReference>
<comment type="caution">
    <text evidence="3">The sequence shown here is derived from an EMBL/GenBank/DDBJ whole genome shotgun (WGS) entry which is preliminary data.</text>
</comment>
<proteinExistence type="predicted"/>
<evidence type="ECO:0000313" key="4">
    <source>
        <dbReference type="Proteomes" id="UP000005141"/>
    </source>
</evidence>
<evidence type="ECO:0000313" key="3">
    <source>
        <dbReference type="EMBL" id="EGV34417.1"/>
    </source>
</evidence>
<dbReference type="AlphaFoldDB" id="G1W976"/>
<keyword evidence="4" id="KW-1185">Reference proteome</keyword>
<reference evidence="3 4" key="1">
    <citation type="submission" date="2011-07" db="EMBL/GenBank/DDBJ databases">
        <title>The Genome Sequence of Prevotella oulorum F0390.</title>
        <authorList>
            <consortium name="The Broad Institute Genome Sequencing Platform"/>
            <consortium name="The Broad Institute Genome Sequencing Center for Infectious Disease"/>
            <person name="Earl A."/>
            <person name="Ward D."/>
            <person name="Feldgarden M."/>
            <person name="Gevers D."/>
            <person name="Izard J."/>
            <person name="Ganesan A."/>
            <person name="Baranova O.V."/>
            <person name="Blanton J.M."/>
            <person name="Tanner A.C."/>
            <person name="Dewhirst F.E."/>
            <person name="Young S.K."/>
            <person name="Zeng Q."/>
            <person name="Gargeya S."/>
            <person name="Fitzgerald M."/>
            <person name="Haas B."/>
            <person name="Abouelleil A."/>
            <person name="Alvarado L."/>
            <person name="Arachchi H.M."/>
            <person name="Berlin A."/>
            <person name="Brown A."/>
            <person name="Chapman S.B."/>
            <person name="Chen Z."/>
            <person name="Dunbar C."/>
            <person name="Freedman E."/>
            <person name="Gearin G."/>
            <person name="Gellesch M."/>
            <person name="Goldberg J."/>
            <person name="Griggs A."/>
            <person name="Gujja S."/>
            <person name="Heiman D."/>
            <person name="Howarth C."/>
            <person name="Larson L."/>
            <person name="Lui A."/>
            <person name="MacDonald P.J.P."/>
            <person name="Mehta T."/>
            <person name="Montmayeur A."/>
            <person name="Murphy C."/>
            <person name="Neiman D."/>
            <person name="Pearson M."/>
            <person name="Priest M."/>
            <person name="Roberts A."/>
            <person name="Saif S."/>
            <person name="Shea T."/>
            <person name="Shenoy N."/>
            <person name="Sisk P."/>
            <person name="Stolte C."/>
            <person name="Sykes S."/>
            <person name="Wortman J."/>
            <person name="Nusbaum C."/>
            <person name="Birren B."/>
        </authorList>
    </citation>
    <scope>NUCLEOTIDE SEQUENCE [LARGE SCALE GENOMIC DNA]</scope>
    <source>
        <strain evidence="3 4">F0390</strain>
    </source>
</reference>
<dbReference type="eggNOG" id="COG1479">
    <property type="taxonomic scope" value="Bacteria"/>
</dbReference>
<name>G1W976_9BACT</name>
<dbReference type="InterPro" id="IPR004919">
    <property type="entry name" value="GmrSD_N"/>
</dbReference>
<sequence length="621" mass="72936">MEQRTQFKRLRNYIYENHPLFVIPNYQRGYKWSVKSKGKESSLEHLLLDLVDEFGKNPNSDYFLQGVTVTERFIDGRKNVVLIDGQQRTTSIYLILWYLSNSNLQKSNGHESFDLSYDVRECSQLLLYELKEIPSERIENLKTHLCSSSSLSSYSEKIKKNMNQDAYYFIEATRQIHHILKDINKESFQKFLLDKVSLLYIVVNEDKAVKTFSMMNGNKATMYQEELIKAGMLHAVSSKQLTLTEYMSPEKQLMQIWAQSWEGNSLRSKYAREWDKWLYWWNRKDVKDYFNTSKPMGLLLEFYALRRKSLKTLDYKEFKQLLSSGRNGYQAKQIFKDLRDLQKSFEDLFSTPKIYNYLKMSLLCNTGKEDMMDILLFFISNKHNIAALKDYANWRLVGTTHREYCHPESLKDDEKTKEAKAENVLDSLSENRVYGKSDGLAFKQLLRLNVEEYNRLHDGRGHIFDFSIWKNKSLEHIFPKSRVYHIALDKDENPIYVNGKLLYKRGDGTEISESDLTLLIKEKSDAMLDRKLFKNNGSEHCIGNLVLLYGGDNSKFGAKSFESKKALYFNPNAECEGLNFKSRSLLHSMYAFAKSTWGVTEIQQQKDEFIEIFKKTYNINL</sequence>
<evidence type="ECO:0008006" key="5">
    <source>
        <dbReference type="Google" id="ProtNLM"/>
    </source>
</evidence>
<dbReference type="GeneID" id="95425125"/>
<protein>
    <recommendedName>
        <fullName evidence="5">DUF262 domain-containing protein</fullName>
    </recommendedName>
</protein>
<dbReference type="RefSeq" id="WP_004379360.1">
    <property type="nucleotide sequence ID" value="NZ_JH114215.1"/>
</dbReference>
<dbReference type="InterPro" id="IPR011089">
    <property type="entry name" value="GmrSD_C"/>
</dbReference>
<feature type="domain" description="GmrSD restriction endonucleases N-terminal" evidence="1">
    <location>
        <begin position="17"/>
        <end position="230"/>
    </location>
</feature>
<dbReference type="Proteomes" id="UP000005141">
    <property type="component" value="Unassembled WGS sequence"/>
</dbReference>
<evidence type="ECO:0000259" key="1">
    <source>
        <dbReference type="Pfam" id="PF03235"/>
    </source>
</evidence>
<dbReference type="EMBL" id="ADGI01000015">
    <property type="protein sequence ID" value="EGV34417.1"/>
    <property type="molecule type" value="Genomic_DNA"/>
</dbReference>
<dbReference type="PANTHER" id="PTHR35149:SF1">
    <property type="entry name" value="DUF5655 DOMAIN-CONTAINING PROTEIN"/>
    <property type="match status" value="1"/>
</dbReference>
<feature type="domain" description="GmrSD restriction endonucleases C-terminal" evidence="2">
    <location>
        <begin position="422"/>
        <end position="611"/>
    </location>
</feature>
<gene>
    <name evidence="3" type="ORF">HMPREF9431_00377</name>
</gene>
<dbReference type="OrthoDB" id="9798761at2"/>
<accession>G1W976</accession>
<organism evidence="3 4">
    <name type="scientific">Segatella oulorum F0390</name>
    <dbReference type="NCBI Taxonomy" id="702438"/>
    <lineage>
        <taxon>Bacteria</taxon>
        <taxon>Pseudomonadati</taxon>
        <taxon>Bacteroidota</taxon>
        <taxon>Bacteroidia</taxon>
        <taxon>Bacteroidales</taxon>
        <taxon>Prevotellaceae</taxon>
        <taxon>Segatella</taxon>
    </lineage>
</organism>
<dbReference type="PANTHER" id="PTHR35149">
    <property type="entry name" value="SLL5132 PROTEIN"/>
    <property type="match status" value="1"/>
</dbReference>